<dbReference type="Gene3D" id="3.40.50.1110">
    <property type="entry name" value="SGNH hydrolase"/>
    <property type="match status" value="1"/>
</dbReference>
<dbReference type="PANTHER" id="PTHR37981">
    <property type="entry name" value="LIPASE 2"/>
    <property type="match status" value="1"/>
</dbReference>
<feature type="active site" description="Nucleophile" evidence="1">
    <location>
        <position position="63"/>
    </location>
</feature>
<protein>
    <submittedName>
        <fullName evidence="5">SGNH/GDSL hydrolase family protein</fullName>
    </submittedName>
</protein>
<feature type="disulfide bond" evidence="2">
    <location>
        <begin position="78"/>
        <end position="102"/>
    </location>
</feature>
<evidence type="ECO:0000256" key="1">
    <source>
        <dbReference type="PIRSR" id="PIRSR637460-1"/>
    </source>
</evidence>
<organism evidence="5 6">
    <name type="scientific">Rhodococcus rhodnii</name>
    <dbReference type="NCBI Taxonomy" id="38312"/>
    <lineage>
        <taxon>Bacteria</taxon>
        <taxon>Bacillati</taxon>
        <taxon>Actinomycetota</taxon>
        <taxon>Actinomycetes</taxon>
        <taxon>Mycobacteriales</taxon>
        <taxon>Nocardiaceae</taxon>
        <taxon>Rhodococcus</taxon>
    </lineage>
</organism>
<dbReference type="PANTHER" id="PTHR37981:SF1">
    <property type="entry name" value="SGNH HYDROLASE-TYPE ESTERASE DOMAIN-CONTAINING PROTEIN"/>
    <property type="match status" value="1"/>
</dbReference>
<dbReference type="PROSITE" id="PS51318">
    <property type="entry name" value="TAT"/>
    <property type="match status" value="1"/>
</dbReference>
<dbReference type="RefSeq" id="WP_010840450.1">
    <property type="nucleotide sequence ID" value="NZ_QRCM01000001.1"/>
</dbReference>
<sequence>MRTLALRRSILVTAVVAAATAAVPTASASTLGHAEYGAEPVEPTTVSTEHPTGTAEYVAMGGSYSAGPSIEPIVDAACERSGANYPTLVARELGLDLRDVTCSGATTSEVLDESQQLADGEQRPPQVTAVTERTRLVTLNVGGNDIGHVGNAVLDSCGQALMEIALPMSYRDPVKWAGRTTCSYLAKGGARSDRTLDGTVTALSNLVATVRAVKATAPAARIVLVGYVPLVPPTSDDTDCTAAGLSPEGVVVARAGQEVLDTVMRSVAAAEDVEYLDMNDIAAEHSACAEDPWLTPLSLRTIATGTAPLHVTPAGMTATADALVAYLRG</sequence>
<comment type="caution">
    <text evidence="5">The sequence shown here is derived from an EMBL/GenBank/DDBJ whole genome shotgun (WGS) entry which is preliminary data.</text>
</comment>
<dbReference type="InterPro" id="IPR036514">
    <property type="entry name" value="SGNH_hydro_sf"/>
</dbReference>
<dbReference type="CDD" id="cd01823">
    <property type="entry name" value="SEST_like"/>
    <property type="match status" value="1"/>
</dbReference>
<dbReference type="InterPro" id="IPR006311">
    <property type="entry name" value="TAT_signal"/>
</dbReference>
<feature type="disulfide bond" evidence="2">
    <location>
        <begin position="157"/>
        <end position="182"/>
    </location>
</feature>
<name>A0A6P2CAK4_9NOCA</name>
<evidence type="ECO:0000313" key="6">
    <source>
        <dbReference type="Proteomes" id="UP000471120"/>
    </source>
</evidence>
<dbReference type="GO" id="GO:0006629">
    <property type="term" value="P:lipid metabolic process"/>
    <property type="evidence" value="ECO:0007669"/>
    <property type="project" value="TreeGrafter"/>
</dbReference>
<evidence type="ECO:0000256" key="3">
    <source>
        <dbReference type="SAM" id="SignalP"/>
    </source>
</evidence>
<dbReference type="InterPro" id="IPR013830">
    <property type="entry name" value="SGNH_hydro"/>
</dbReference>
<keyword evidence="3" id="KW-0732">Signal</keyword>
<dbReference type="Proteomes" id="UP000471120">
    <property type="component" value="Unassembled WGS sequence"/>
</dbReference>
<dbReference type="EMBL" id="QRCM01000001">
    <property type="protein sequence ID" value="TXG89565.1"/>
    <property type="molecule type" value="Genomic_DNA"/>
</dbReference>
<evidence type="ECO:0000259" key="4">
    <source>
        <dbReference type="Pfam" id="PF13472"/>
    </source>
</evidence>
<accession>A0A6P2CAK4</accession>
<dbReference type="AlphaFoldDB" id="A0A6P2CAK4"/>
<proteinExistence type="predicted"/>
<feature type="active site" evidence="1">
    <location>
        <position position="310"/>
    </location>
</feature>
<keyword evidence="5" id="KW-0378">Hydrolase</keyword>
<feature type="domain" description="SGNH hydrolase-type esterase" evidence="4">
    <location>
        <begin position="59"/>
        <end position="317"/>
    </location>
</feature>
<feature type="chain" id="PRO_5026863361" evidence="3">
    <location>
        <begin position="29"/>
        <end position="329"/>
    </location>
</feature>
<reference evidence="5 6" key="1">
    <citation type="submission" date="2018-07" db="EMBL/GenBank/DDBJ databases">
        <title>Genome sequence of Rhodococcus rhodnii ATCC 35071 from Rhodnius prolixus.</title>
        <authorList>
            <person name="Patel V."/>
            <person name="Vogel K.J."/>
        </authorList>
    </citation>
    <scope>NUCLEOTIDE SEQUENCE [LARGE SCALE GENOMIC DNA]</scope>
    <source>
        <strain evidence="5 6">ATCC 35071</strain>
    </source>
</reference>
<evidence type="ECO:0000313" key="5">
    <source>
        <dbReference type="EMBL" id="TXG89565.1"/>
    </source>
</evidence>
<evidence type="ECO:0000256" key="2">
    <source>
        <dbReference type="PIRSR" id="PIRSR637460-2"/>
    </source>
</evidence>
<gene>
    <name evidence="5" type="ORF">DW322_04180</name>
</gene>
<dbReference type="GO" id="GO:0016788">
    <property type="term" value="F:hydrolase activity, acting on ester bonds"/>
    <property type="evidence" value="ECO:0007669"/>
    <property type="project" value="InterPro"/>
</dbReference>
<dbReference type="SUPFAM" id="SSF52266">
    <property type="entry name" value="SGNH hydrolase"/>
    <property type="match status" value="1"/>
</dbReference>
<dbReference type="InterPro" id="IPR037460">
    <property type="entry name" value="SEST-like"/>
</dbReference>
<keyword evidence="2" id="KW-1015">Disulfide bond</keyword>
<dbReference type="Pfam" id="PF13472">
    <property type="entry name" value="Lipase_GDSL_2"/>
    <property type="match status" value="1"/>
</dbReference>
<feature type="signal peptide" evidence="3">
    <location>
        <begin position="1"/>
        <end position="28"/>
    </location>
</feature>
<feature type="disulfide bond" evidence="2">
    <location>
        <begin position="240"/>
        <end position="288"/>
    </location>
</feature>